<evidence type="ECO:0000256" key="18">
    <source>
        <dbReference type="SAM" id="Phobius"/>
    </source>
</evidence>
<evidence type="ECO:0000256" key="12">
    <source>
        <dbReference type="ARBA" id="ARBA00023170"/>
    </source>
</evidence>
<sequence length="306" mass="35331">MLQFISSVLIASAVFNFVGLLANLFIAVVNYKSWMQNHRISSSDRILFSLAITRFLMLGSFLLLVIYQFLFPLVLRSVFILIFSRLCWVFLESTSLWFMTLLNTLYCVKITNFQHSVFLLLKRNLSPKTPWLLLACVLISFFITLLYFVLRLTSPIPPYMLGRNNTEIDLNAEVLPILMSVALSCCLQFILNVASTSLVIKSLWQHIKMMQKNNTKFWNPRTEALAGAMKQMIYFLMAYVPHSVLMLLFYLNIAIGETVEHLTIYSFFSTLYHPGHSVLIVLTHPRLKAEAKKMLCFSRSCKFDCK</sequence>
<dbReference type="PANTHER" id="PTHR11394:SF55">
    <property type="entry name" value="TASTE RECEPTOR TYPE 2 MEMBER 4"/>
    <property type="match status" value="1"/>
</dbReference>
<evidence type="ECO:0000256" key="3">
    <source>
        <dbReference type="ARBA" id="ARBA00007376"/>
    </source>
</evidence>
<proteinExistence type="inferred from homology"/>
<keyword evidence="4" id="KW-1003">Cell membrane</keyword>
<dbReference type="Gene3D" id="1.20.1070.10">
    <property type="entry name" value="Rhodopsin 7-helix transmembrane proteins"/>
    <property type="match status" value="1"/>
</dbReference>
<evidence type="ECO:0000256" key="1">
    <source>
        <dbReference type="ARBA" id="ARBA00004141"/>
    </source>
</evidence>
<evidence type="ECO:0000256" key="16">
    <source>
        <dbReference type="RuleBase" id="RU004423"/>
    </source>
</evidence>
<dbReference type="RefSeq" id="XP_007522394.2">
    <property type="nucleotide sequence ID" value="XM_007522332.2"/>
</dbReference>
<keyword evidence="9 17" id="KW-0297">G-protein coupled receptor</keyword>
<evidence type="ECO:0000256" key="6">
    <source>
        <dbReference type="ARBA" id="ARBA00022606"/>
    </source>
</evidence>
<comment type="similarity">
    <text evidence="3 16">Belongs to the G-protein coupled receptor T2R family.</text>
</comment>
<evidence type="ECO:0000256" key="9">
    <source>
        <dbReference type="ARBA" id="ARBA00023040"/>
    </source>
</evidence>
<evidence type="ECO:0000256" key="14">
    <source>
        <dbReference type="ARBA" id="ARBA00023224"/>
    </source>
</evidence>
<dbReference type="InterPro" id="IPR007960">
    <property type="entry name" value="TAS2R"/>
</dbReference>
<keyword evidence="14 17" id="KW-0807">Transducer</keyword>
<dbReference type="InParanoid" id="A0A1S2ZP61"/>
<protein>
    <recommendedName>
        <fullName evidence="17">Taste receptor type 2</fullName>
    </recommendedName>
</protein>
<dbReference type="GO" id="GO:0004930">
    <property type="term" value="F:G protein-coupled receptor activity"/>
    <property type="evidence" value="ECO:0007669"/>
    <property type="project" value="UniProtKB-KW"/>
</dbReference>
<keyword evidence="15" id="KW-0966">Cell projection</keyword>
<dbReference type="GeneID" id="103112849"/>
<evidence type="ECO:0000313" key="20">
    <source>
        <dbReference type="RefSeq" id="XP_007522394.2"/>
    </source>
</evidence>
<comment type="subcellular location">
    <subcellularLocation>
        <location evidence="2">Cell projection</location>
        <location evidence="2">Cilium membrane</location>
    </subcellularLocation>
    <subcellularLocation>
        <location evidence="1 17">Membrane</location>
        <topology evidence="1 17">Multi-pass membrane protein</topology>
    </subcellularLocation>
</comment>
<evidence type="ECO:0000256" key="8">
    <source>
        <dbReference type="ARBA" id="ARBA00022989"/>
    </source>
</evidence>
<dbReference type="InterPro" id="IPR030055">
    <property type="entry name" value="TAS2R4"/>
</dbReference>
<evidence type="ECO:0000256" key="13">
    <source>
        <dbReference type="ARBA" id="ARBA00023180"/>
    </source>
</evidence>
<feature type="transmembrane region" description="Helical" evidence="18">
    <location>
        <begin position="132"/>
        <end position="154"/>
    </location>
</feature>
<reference evidence="20" key="1">
    <citation type="submission" date="2025-08" db="UniProtKB">
        <authorList>
            <consortium name="RefSeq"/>
        </authorList>
    </citation>
    <scope>IDENTIFICATION</scope>
</reference>
<keyword evidence="12 17" id="KW-0675">Receptor</keyword>
<evidence type="ECO:0000313" key="19">
    <source>
        <dbReference type="Proteomes" id="UP001652624"/>
    </source>
</evidence>
<evidence type="ECO:0000256" key="10">
    <source>
        <dbReference type="ARBA" id="ARBA00023069"/>
    </source>
</evidence>
<gene>
    <name evidence="20" type="primary">LOC103112849</name>
</gene>
<dbReference type="AlphaFoldDB" id="A0A1S2ZP61"/>
<dbReference type="Pfam" id="PF05296">
    <property type="entry name" value="TAS2R"/>
    <property type="match status" value="1"/>
</dbReference>
<dbReference type="SUPFAM" id="SSF81321">
    <property type="entry name" value="Family A G protein-coupled receptor-like"/>
    <property type="match status" value="1"/>
</dbReference>
<keyword evidence="5 17" id="KW-0919">Taste</keyword>
<keyword evidence="13" id="KW-0325">Glycoprotein</keyword>
<feature type="transmembrane region" description="Helical" evidence="18">
    <location>
        <begin position="7"/>
        <end position="26"/>
    </location>
</feature>
<feature type="transmembrane region" description="Helical" evidence="18">
    <location>
        <begin position="46"/>
        <end position="66"/>
    </location>
</feature>
<keyword evidence="11 17" id="KW-0472">Membrane</keyword>
<feature type="transmembrane region" description="Helical" evidence="18">
    <location>
        <begin position="97"/>
        <end position="120"/>
    </location>
</feature>
<dbReference type="STRING" id="9365.ENSEEUP00000004625"/>
<dbReference type="PANTHER" id="PTHR11394">
    <property type="entry name" value="TASTE RECEPTOR TYPE 2"/>
    <property type="match status" value="1"/>
</dbReference>
<dbReference type="GO" id="GO:0060170">
    <property type="term" value="C:ciliary membrane"/>
    <property type="evidence" value="ECO:0007669"/>
    <property type="project" value="UniProtKB-SubCell"/>
</dbReference>
<dbReference type="eggNOG" id="ENOG502S2SI">
    <property type="taxonomic scope" value="Eukaryota"/>
</dbReference>
<dbReference type="OrthoDB" id="9449902at2759"/>
<evidence type="ECO:0000256" key="5">
    <source>
        <dbReference type="ARBA" id="ARBA00022480"/>
    </source>
</evidence>
<feature type="transmembrane region" description="Helical" evidence="18">
    <location>
        <begin position="262"/>
        <end position="283"/>
    </location>
</feature>
<keyword evidence="8 18" id="KW-1133">Transmembrane helix</keyword>
<keyword evidence="6 17" id="KW-0716">Sensory transduction</keyword>
<evidence type="ECO:0000256" key="2">
    <source>
        <dbReference type="ARBA" id="ARBA00004309"/>
    </source>
</evidence>
<accession>A0A1S2ZP61</accession>
<evidence type="ECO:0000256" key="11">
    <source>
        <dbReference type="ARBA" id="ARBA00023136"/>
    </source>
</evidence>
<dbReference type="CDD" id="cd15013">
    <property type="entry name" value="7tm_TAS2R4"/>
    <property type="match status" value="1"/>
</dbReference>
<evidence type="ECO:0000256" key="4">
    <source>
        <dbReference type="ARBA" id="ARBA00022475"/>
    </source>
</evidence>
<organism evidence="19 20">
    <name type="scientific">Erinaceus europaeus</name>
    <name type="common">Western European hedgehog</name>
    <dbReference type="NCBI Taxonomy" id="9365"/>
    <lineage>
        <taxon>Eukaryota</taxon>
        <taxon>Metazoa</taxon>
        <taxon>Chordata</taxon>
        <taxon>Craniata</taxon>
        <taxon>Vertebrata</taxon>
        <taxon>Euteleostomi</taxon>
        <taxon>Mammalia</taxon>
        <taxon>Eutheria</taxon>
        <taxon>Laurasiatheria</taxon>
        <taxon>Eulipotyphla</taxon>
        <taxon>Erinaceidae</taxon>
        <taxon>Erinaceinae</taxon>
        <taxon>Erinaceus</taxon>
    </lineage>
</organism>
<feature type="transmembrane region" description="Helical" evidence="18">
    <location>
        <begin position="233"/>
        <end position="256"/>
    </location>
</feature>
<dbReference type="Proteomes" id="UP001652624">
    <property type="component" value="Chromosome 8"/>
</dbReference>
<evidence type="ECO:0000256" key="7">
    <source>
        <dbReference type="ARBA" id="ARBA00022692"/>
    </source>
</evidence>
<evidence type="ECO:0000256" key="15">
    <source>
        <dbReference type="ARBA" id="ARBA00023273"/>
    </source>
</evidence>
<keyword evidence="7 17" id="KW-0812">Transmembrane</keyword>
<evidence type="ECO:0000256" key="17">
    <source>
        <dbReference type="RuleBase" id="RU004424"/>
    </source>
</evidence>
<keyword evidence="10" id="KW-0969">Cilium</keyword>
<name>A0A1S2ZP61_ERIEU</name>
<feature type="transmembrane region" description="Helical" evidence="18">
    <location>
        <begin position="174"/>
        <end position="200"/>
    </location>
</feature>
<keyword evidence="19" id="KW-1185">Reference proteome</keyword>
<dbReference type="GO" id="GO:0033038">
    <property type="term" value="F:bitter taste receptor activity"/>
    <property type="evidence" value="ECO:0007669"/>
    <property type="project" value="InterPro"/>
</dbReference>